<keyword evidence="3" id="KW-0808">Transferase</keyword>
<evidence type="ECO:0000256" key="4">
    <source>
        <dbReference type="ARBA" id="ARBA00022741"/>
    </source>
</evidence>
<reference evidence="13 14" key="1">
    <citation type="journal article" date="2013" name="Mar. Genomics">
        <title>Expression of sulfatases in Rhodopirellula baltica and the diversity of sulfatases in the genus Rhodopirellula.</title>
        <authorList>
            <person name="Wegner C.E."/>
            <person name="Richter-Heitmann T."/>
            <person name="Klindworth A."/>
            <person name="Klockow C."/>
            <person name="Richter M."/>
            <person name="Achstetter T."/>
            <person name="Glockner F.O."/>
            <person name="Harder J."/>
        </authorList>
    </citation>
    <scope>NUCLEOTIDE SEQUENCE [LARGE SCALE GENOMIC DNA]</scope>
    <source>
        <strain evidence="13 14">SM41</strain>
    </source>
</reference>
<evidence type="ECO:0000256" key="1">
    <source>
        <dbReference type="ARBA" id="ARBA00007316"/>
    </source>
</evidence>
<dbReference type="Gene3D" id="3.40.50.300">
    <property type="entry name" value="P-loop containing nucleotide triphosphate hydrolases"/>
    <property type="match status" value="1"/>
</dbReference>
<evidence type="ECO:0000256" key="7">
    <source>
        <dbReference type="ARBA" id="ARBA00023137"/>
    </source>
</evidence>
<dbReference type="Pfam" id="PF13614">
    <property type="entry name" value="AAA_31"/>
    <property type="match status" value="1"/>
</dbReference>
<dbReference type="InterPro" id="IPR027417">
    <property type="entry name" value="P-loop_NTPase"/>
</dbReference>
<keyword evidence="5" id="KW-0418">Kinase</keyword>
<proteinExistence type="inferred from homology"/>
<dbReference type="GO" id="GO:0005886">
    <property type="term" value="C:plasma membrane"/>
    <property type="evidence" value="ECO:0007669"/>
    <property type="project" value="TreeGrafter"/>
</dbReference>
<dbReference type="EMBL" id="ANOH01000138">
    <property type="protein sequence ID" value="EMI56590.1"/>
    <property type="molecule type" value="Genomic_DNA"/>
</dbReference>
<evidence type="ECO:0000256" key="8">
    <source>
        <dbReference type="ARBA" id="ARBA00051245"/>
    </source>
</evidence>
<keyword evidence="14" id="KW-1185">Reference proteome</keyword>
<dbReference type="PATRIC" id="fig|1263870.3.peg.2097"/>
<feature type="coiled-coil region" evidence="9">
    <location>
        <begin position="346"/>
        <end position="465"/>
    </location>
</feature>
<keyword evidence="11" id="KW-0472">Membrane</keyword>
<evidence type="ECO:0000256" key="5">
    <source>
        <dbReference type="ARBA" id="ARBA00022777"/>
    </source>
</evidence>
<evidence type="ECO:0000259" key="12">
    <source>
        <dbReference type="Pfam" id="PF13614"/>
    </source>
</evidence>
<evidence type="ECO:0000256" key="3">
    <source>
        <dbReference type="ARBA" id="ARBA00022679"/>
    </source>
</evidence>
<keyword evidence="4" id="KW-0547">Nucleotide-binding</keyword>
<comment type="similarity">
    <text evidence="1">Belongs to the CpsD/CapB family.</text>
</comment>
<feature type="domain" description="AAA" evidence="12">
    <location>
        <begin position="599"/>
        <end position="733"/>
    </location>
</feature>
<comment type="caution">
    <text evidence="13">The sequence shown here is derived from an EMBL/GenBank/DDBJ whole genome shotgun (WGS) entry which is preliminary data.</text>
</comment>
<accession>M5U569</accession>
<feature type="region of interest" description="Disordered" evidence="10">
    <location>
        <begin position="815"/>
        <end position="838"/>
    </location>
</feature>
<evidence type="ECO:0000313" key="14">
    <source>
        <dbReference type="Proteomes" id="UP000011885"/>
    </source>
</evidence>
<comment type="catalytic activity">
    <reaction evidence="8">
        <text>L-tyrosyl-[protein] + ATP = O-phospho-L-tyrosyl-[protein] + ADP + H(+)</text>
        <dbReference type="Rhea" id="RHEA:10596"/>
        <dbReference type="Rhea" id="RHEA-COMP:10136"/>
        <dbReference type="Rhea" id="RHEA-COMP:20101"/>
        <dbReference type="ChEBI" id="CHEBI:15378"/>
        <dbReference type="ChEBI" id="CHEBI:30616"/>
        <dbReference type="ChEBI" id="CHEBI:46858"/>
        <dbReference type="ChEBI" id="CHEBI:61978"/>
        <dbReference type="ChEBI" id="CHEBI:456216"/>
        <dbReference type="EC" id="2.7.10.2"/>
    </reaction>
</comment>
<evidence type="ECO:0000256" key="11">
    <source>
        <dbReference type="SAM" id="Phobius"/>
    </source>
</evidence>
<keyword evidence="6" id="KW-0067">ATP-binding</keyword>
<organism evidence="13 14">
    <name type="scientific">Rhodopirellula sallentina SM41</name>
    <dbReference type="NCBI Taxonomy" id="1263870"/>
    <lineage>
        <taxon>Bacteria</taxon>
        <taxon>Pseudomonadati</taxon>
        <taxon>Planctomycetota</taxon>
        <taxon>Planctomycetia</taxon>
        <taxon>Pirellulales</taxon>
        <taxon>Pirellulaceae</taxon>
        <taxon>Rhodopirellula</taxon>
    </lineage>
</organism>
<dbReference type="GO" id="GO:0004715">
    <property type="term" value="F:non-membrane spanning protein tyrosine kinase activity"/>
    <property type="evidence" value="ECO:0007669"/>
    <property type="project" value="UniProtKB-EC"/>
</dbReference>
<keyword evidence="7" id="KW-0829">Tyrosine-protein kinase</keyword>
<keyword evidence="9" id="KW-0175">Coiled coil</keyword>
<dbReference type="InterPro" id="IPR050445">
    <property type="entry name" value="Bact_polysacc_biosynth/exp"/>
</dbReference>
<sequence>MSILSEFQSDRSGSYQTLGSPATGVGMPEGPSGDSGPDMLAAIWRYRWAVIIPAILGAAGGFIAFLKTPETFKSATRLMFESDRPAVLDTMTGDVLGGVPSIDILRSQLFSDTVTKNAFEDDSFDAFRAKFNDDPRAFAGMSSKALQFSPDVQGTRSASSLVATLAFESSDRELCLGAVKAYSSALQRLFAEKHKSSRTELLRLITLATDQLQPKMTELEQRYRDFRTSAPLVWNEEGKAVNPHRERQLYLTERRSELFEQARQKSIELASIKSIAKEGKDPTVSLSIIGQLVGTTFDIPEVMQTRQDLREGDAELKQLELDQQLVPLIIERNKYAAEFGDSHPTVKQLDVELKMMKSELKRLITEQAERIVELMEANKVEGVDPAARAREAVDVILYASEAEVELLRQQIKELDSQIATEKSEAVKLARYEQENNAILREIERNRELINQLEEQMARVELTEEEGGVQVTELSAPSNAYRVGPNMAKMLSFGTFIGLAAGCGLALLLEKNANTFRDPDEIAEAVGAPILTHVPFFKGRVRKAKPDNPNPFEKLDPYLAVVHQPASVPAESIRSCRTSIFFELSGIPGGKILQVTSPLPGDGKSTIAGNLACSIAQSGKKTLLIDCDLRRPQITDNFASAEQLGLIDVLNGHCEHIEAIHDTPLATLKLMPSGPIPANPAEALTLSEMGELLELLRDEFDYIIVDTPPLLVVTDPSILASMVDVVVMTLKIRRKSKPNLKEAANILRNVGARLVGVVVNNSDESSSSDGYKGYGYYRYGRHTSRYYRKTKDNGPKGGQPRTPIVVSGRAVGLRASAAAAKPTSVAATTPINGKPEDDV</sequence>
<feature type="transmembrane region" description="Helical" evidence="11">
    <location>
        <begin position="489"/>
        <end position="508"/>
    </location>
</feature>
<gene>
    <name evidence="13" type="ORF">RSSM_01966</name>
</gene>
<dbReference type="SUPFAM" id="SSF52540">
    <property type="entry name" value="P-loop containing nucleoside triphosphate hydrolases"/>
    <property type="match status" value="1"/>
</dbReference>
<feature type="compositionally biased region" description="Low complexity" evidence="10">
    <location>
        <begin position="815"/>
        <end position="829"/>
    </location>
</feature>
<feature type="region of interest" description="Disordered" evidence="10">
    <location>
        <begin position="1"/>
        <end position="33"/>
    </location>
</feature>
<evidence type="ECO:0000256" key="10">
    <source>
        <dbReference type="SAM" id="MobiDB-lite"/>
    </source>
</evidence>
<name>M5U569_9BACT</name>
<dbReference type="AlphaFoldDB" id="M5U569"/>
<evidence type="ECO:0000256" key="6">
    <source>
        <dbReference type="ARBA" id="ARBA00022840"/>
    </source>
</evidence>
<dbReference type="EC" id="2.7.10.2" evidence="2"/>
<protein>
    <recommendedName>
        <fullName evidence="2">non-specific protein-tyrosine kinase</fullName>
        <ecNumber evidence="2">2.7.10.2</ecNumber>
    </recommendedName>
</protein>
<keyword evidence="11" id="KW-1133">Transmembrane helix</keyword>
<feature type="compositionally biased region" description="Polar residues" evidence="10">
    <location>
        <begin position="1"/>
        <end position="20"/>
    </location>
</feature>
<dbReference type="NCBIfam" id="TIGR01007">
    <property type="entry name" value="eps_fam"/>
    <property type="match status" value="1"/>
</dbReference>
<dbReference type="CDD" id="cd05387">
    <property type="entry name" value="BY-kinase"/>
    <property type="match status" value="1"/>
</dbReference>
<dbReference type="InterPro" id="IPR025669">
    <property type="entry name" value="AAA_dom"/>
</dbReference>
<dbReference type="PANTHER" id="PTHR32309:SF13">
    <property type="entry name" value="FERRIC ENTEROBACTIN TRANSPORT PROTEIN FEPE"/>
    <property type="match status" value="1"/>
</dbReference>
<dbReference type="RefSeq" id="WP_008676939.1">
    <property type="nucleotide sequence ID" value="NZ_ANOH01000138.1"/>
</dbReference>
<feature type="transmembrane region" description="Helical" evidence="11">
    <location>
        <begin position="46"/>
        <end position="66"/>
    </location>
</feature>
<evidence type="ECO:0000256" key="9">
    <source>
        <dbReference type="SAM" id="Coils"/>
    </source>
</evidence>
<dbReference type="PANTHER" id="PTHR32309">
    <property type="entry name" value="TYROSINE-PROTEIN KINASE"/>
    <property type="match status" value="1"/>
</dbReference>
<keyword evidence="11" id="KW-0812">Transmembrane</keyword>
<evidence type="ECO:0000313" key="13">
    <source>
        <dbReference type="EMBL" id="EMI56590.1"/>
    </source>
</evidence>
<dbReference type="Proteomes" id="UP000011885">
    <property type="component" value="Unassembled WGS sequence"/>
</dbReference>
<dbReference type="InterPro" id="IPR005702">
    <property type="entry name" value="Wzc-like_C"/>
</dbReference>
<evidence type="ECO:0000256" key="2">
    <source>
        <dbReference type="ARBA" id="ARBA00011903"/>
    </source>
</evidence>
<dbReference type="GO" id="GO:0005524">
    <property type="term" value="F:ATP binding"/>
    <property type="evidence" value="ECO:0007669"/>
    <property type="project" value="UniProtKB-KW"/>
</dbReference>